<evidence type="ECO:0000313" key="2">
    <source>
        <dbReference type="Proteomes" id="UP001054902"/>
    </source>
</evidence>
<sequence length="303" mass="37263">MADIGYPFEEIIRDTTLEEVEEESVKIKEEERTLEYKRNLEKVLDECTERYNTQPEKLRKIYDEMFDVQLRNLANFHRKYGTWDVPSRGKYAHLYHWSRFIREIFRRAYYDGQLYYNKTLPRHRYEKLLEIGFPFVEHKKVHEDDENSISSDKMPTLVSARANIKTEDEARYNRNLDKVLNEDTARYDCLPKSRKDIYDKQFDENLQRLVSFHDKYGNRDPFDRKLNQWLKHICRSYNYAYYNGQQRRIQLPRHRYEKRSYRELLRKVKIPKEKSVKSEVEKAKKRKIYRVIFDLLQKNKSKR</sequence>
<organism evidence="1 2">
    <name type="scientific">Chaetoceros tenuissimus</name>
    <dbReference type="NCBI Taxonomy" id="426638"/>
    <lineage>
        <taxon>Eukaryota</taxon>
        <taxon>Sar</taxon>
        <taxon>Stramenopiles</taxon>
        <taxon>Ochrophyta</taxon>
        <taxon>Bacillariophyta</taxon>
        <taxon>Coscinodiscophyceae</taxon>
        <taxon>Chaetocerotophycidae</taxon>
        <taxon>Chaetocerotales</taxon>
        <taxon>Chaetocerotaceae</taxon>
        <taxon>Chaetoceros</taxon>
    </lineage>
</organism>
<dbReference type="EMBL" id="BLLK01000075">
    <property type="protein sequence ID" value="GFH61709.1"/>
    <property type="molecule type" value="Genomic_DNA"/>
</dbReference>
<comment type="caution">
    <text evidence="1">The sequence shown here is derived from an EMBL/GenBank/DDBJ whole genome shotgun (WGS) entry which is preliminary data.</text>
</comment>
<reference evidence="1 2" key="1">
    <citation type="journal article" date="2021" name="Sci. Rep.">
        <title>The genome of the diatom Chaetoceros tenuissimus carries an ancient integrated fragment of an extant virus.</title>
        <authorList>
            <person name="Hongo Y."/>
            <person name="Kimura K."/>
            <person name="Takaki Y."/>
            <person name="Yoshida Y."/>
            <person name="Baba S."/>
            <person name="Kobayashi G."/>
            <person name="Nagasaki K."/>
            <person name="Hano T."/>
            <person name="Tomaru Y."/>
        </authorList>
    </citation>
    <scope>NUCLEOTIDE SEQUENCE [LARGE SCALE GENOMIC DNA]</scope>
    <source>
        <strain evidence="1 2">NIES-3715</strain>
    </source>
</reference>
<protein>
    <submittedName>
        <fullName evidence="1">Uncharacterized protein</fullName>
    </submittedName>
</protein>
<proteinExistence type="predicted"/>
<evidence type="ECO:0000313" key="1">
    <source>
        <dbReference type="EMBL" id="GFH61709.1"/>
    </source>
</evidence>
<dbReference type="Proteomes" id="UP001054902">
    <property type="component" value="Unassembled WGS sequence"/>
</dbReference>
<keyword evidence="2" id="KW-1185">Reference proteome</keyword>
<name>A0AAD3DFI6_9STRA</name>
<accession>A0AAD3DFI6</accession>
<dbReference type="AlphaFoldDB" id="A0AAD3DFI6"/>
<gene>
    <name evidence="1" type="ORF">CTEN210_18185</name>
</gene>